<keyword evidence="3" id="KW-1185">Reference proteome</keyword>
<gene>
    <name evidence="2" type="ORF">OESDEN_17043</name>
</gene>
<evidence type="ECO:0000313" key="3">
    <source>
        <dbReference type="Proteomes" id="UP000053660"/>
    </source>
</evidence>
<reference evidence="2 3" key="1">
    <citation type="submission" date="2014-03" db="EMBL/GenBank/DDBJ databases">
        <title>Draft genome of the hookworm Oesophagostomum dentatum.</title>
        <authorList>
            <person name="Mitreva M."/>
        </authorList>
    </citation>
    <scope>NUCLEOTIDE SEQUENCE [LARGE SCALE GENOMIC DNA]</scope>
    <source>
        <strain evidence="2 3">OD-Hann</strain>
    </source>
</reference>
<name>A0A0B1SJ78_OESDE</name>
<evidence type="ECO:0000256" key="1">
    <source>
        <dbReference type="SAM" id="MobiDB-lite"/>
    </source>
</evidence>
<protein>
    <submittedName>
        <fullName evidence="2">Uncharacterized protein</fullName>
    </submittedName>
</protein>
<dbReference type="AlphaFoldDB" id="A0A0B1SJ78"/>
<dbReference type="EMBL" id="KN574325">
    <property type="protein sequence ID" value="KHJ83260.1"/>
    <property type="molecule type" value="Genomic_DNA"/>
</dbReference>
<feature type="compositionally biased region" description="Basic and acidic residues" evidence="1">
    <location>
        <begin position="82"/>
        <end position="96"/>
    </location>
</feature>
<feature type="non-terminal residue" evidence="2">
    <location>
        <position position="106"/>
    </location>
</feature>
<sequence>MKNQLEYSWTVDEMMKTYGTKEEEKSSTMTEDGKKCEAETTVATVSTSSSLGVGRSAYFMKRSASCANPFRKPLVKVSVPKTKSDAKEESENRPDGQKSVLEDATA</sequence>
<dbReference type="Proteomes" id="UP000053660">
    <property type="component" value="Unassembled WGS sequence"/>
</dbReference>
<organism evidence="2 3">
    <name type="scientific">Oesophagostomum dentatum</name>
    <name type="common">Nodular worm</name>
    <dbReference type="NCBI Taxonomy" id="61180"/>
    <lineage>
        <taxon>Eukaryota</taxon>
        <taxon>Metazoa</taxon>
        <taxon>Ecdysozoa</taxon>
        <taxon>Nematoda</taxon>
        <taxon>Chromadorea</taxon>
        <taxon>Rhabditida</taxon>
        <taxon>Rhabditina</taxon>
        <taxon>Rhabditomorpha</taxon>
        <taxon>Strongyloidea</taxon>
        <taxon>Strongylidae</taxon>
        <taxon>Oesophagostomum</taxon>
    </lineage>
</organism>
<accession>A0A0B1SJ78</accession>
<proteinExistence type="predicted"/>
<feature type="region of interest" description="Disordered" evidence="1">
    <location>
        <begin position="76"/>
        <end position="106"/>
    </location>
</feature>
<evidence type="ECO:0000313" key="2">
    <source>
        <dbReference type="EMBL" id="KHJ83260.1"/>
    </source>
</evidence>